<evidence type="ECO:0000256" key="6">
    <source>
        <dbReference type="ARBA" id="ARBA00023242"/>
    </source>
</evidence>
<dbReference type="GO" id="GO:0010597">
    <property type="term" value="P:green leaf volatile biosynthetic process"/>
    <property type="evidence" value="ECO:0007669"/>
    <property type="project" value="UniProtKB-ARBA"/>
</dbReference>
<dbReference type="OrthoDB" id="551907at2759"/>
<evidence type="ECO:0000256" key="7">
    <source>
        <dbReference type="SAM" id="MobiDB-lite"/>
    </source>
</evidence>
<accession>Q2PF88</accession>
<feature type="compositionally biased region" description="Low complexity" evidence="7">
    <location>
        <begin position="410"/>
        <end position="422"/>
    </location>
</feature>
<feature type="domain" description="Myb-like" evidence="8">
    <location>
        <begin position="298"/>
        <end position="349"/>
    </location>
</feature>
<keyword evidence="4" id="KW-0805">Transcription regulation</keyword>
<dbReference type="Gene3D" id="1.10.10.60">
    <property type="entry name" value="Homeodomain-like"/>
    <property type="match status" value="1"/>
</dbReference>
<comment type="subcellular location">
    <subcellularLocation>
        <location evidence="1">Nucleus</location>
    </subcellularLocation>
</comment>
<organism evidence="9">
    <name type="scientific">Ipomoea nil</name>
    <name type="common">Japanese morning glory</name>
    <name type="synonym">Pharbitis nil</name>
    <dbReference type="NCBI Taxonomy" id="35883"/>
    <lineage>
        <taxon>Eukaryota</taxon>
        <taxon>Viridiplantae</taxon>
        <taxon>Streptophyta</taxon>
        <taxon>Embryophyta</taxon>
        <taxon>Tracheophyta</taxon>
        <taxon>Spermatophyta</taxon>
        <taxon>Magnoliopsida</taxon>
        <taxon>eudicotyledons</taxon>
        <taxon>Gunneridae</taxon>
        <taxon>Pentapetalae</taxon>
        <taxon>asterids</taxon>
        <taxon>lamiids</taxon>
        <taxon>Solanales</taxon>
        <taxon>Convolvulaceae</taxon>
        <taxon>Ipomoeeae</taxon>
        <taxon>Ipomoea</taxon>
    </lineage>
</organism>
<dbReference type="PANTHER" id="PTHR31496">
    <property type="entry name" value="TRANSCRIPTION FACTOR KAN2-RELATED"/>
    <property type="match status" value="1"/>
</dbReference>
<dbReference type="KEGG" id="ini:109167478"/>
<keyword evidence="5" id="KW-0804">Transcription</keyword>
<evidence type="ECO:0000259" key="8">
    <source>
        <dbReference type="Pfam" id="PF00249"/>
    </source>
</evidence>
<keyword evidence="3" id="KW-0221">Differentiation</keyword>
<dbReference type="PANTHER" id="PTHR31496:SF3">
    <property type="entry name" value="TRANSCRIPTION REPRESSOR KAN1"/>
    <property type="match status" value="1"/>
</dbReference>
<feature type="compositionally biased region" description="Basic and acidic residues" evidence="7">
    <location>
        <begin position="452"/>
        <end position="461"/>
    </location>
</feature>
<dbReference type="NCBIfam" id="TIGR01557">
    <property type="entry name" value="myb_SHAQKYF"/>
    <property type="match status" value="1"/>
</dbReference>
<sequence>MPLEGVFIEPSSRSNPLPDLSLHISPPNNTISSSRPSSCINELVAAAAGFDLPTNHRRHRQTDNNTSTSAAAAVYPELSLANPTATAAEENRFLRTGREQQQQHQTLQTYPQPYHLQTHTFQQNNSNSNNSSCSQMSNINHGVSLLDVSDGLRPIKGIPVYQNRSFPFLPMDRENKDPSKMCFYPMPPPPPPTASISHSPSPFFNPVVDHLSLLNNPSPSSSSSSAAAAAAAYRRFNGLSSAYQLPHNQYGGVGIGATAASHHHHHHPHHDAPPSHGMMMRSRFLPKLPAKRSMRAPRMRWTSTLHARFVHAVELLGGHERATPKSVLELMDVKDLTLAHVKSHLQMYRTVKTTDKPAASSGQSDGSGEEDLTVLGSTAAGGGGIRLMDQRGHPAAAVADGSSEPDFPNSTTTTLWSNSSSSREAWLQTNSSQESNGLIRSSSFPTQQRCGHPIDDCEKNPSLEFTLGRPDWVQKERD</sequence>
<dbReference type="EMBL" id="AB220969">
    <property type="protein sequence ID" value="BAE73188.1"/>
    <property type="molecule type" value="Genomic_DNA"/>
</dbReference>
<dbReference type="GO" id="GO:0000976">
    <property type="term" value="F:transcription cis-regulatory region binding"/>
    <property type="evidence" value="ECO:0007669"/>
    <property type="project" value="InterPro"/>
</dbReference>
<dbReference type="GO" id="GO:0010158">
    <property type="term" value="P:abaxial cell fate specification"/>
    <property type="evidence" value="ECO:0007669"/>
    <property type="project" value="InterPro"/>
</dbReference>
<evidence type="ECO:0000313" key="9">
    <source>
        <dbReference type="EMBL" id="BAE73188.1"/>
    </source>
</evidence>
<dbReference type="GO" id="GO:0005634">
    <property type="term" value="C:nucleus"/>
    <property type="evidence" value="ECO:0007669"/>
    <property type="project" value="UniProtKB-SubCell"/>
</dbReference>
<dbReference type="SUPFAM" id="SSF46689">
    <property type="entry name" value="Homeodomain-like"/>
    <property type="match status" value="1"/>
</dbReference>
<evidence type="ECO:0000256" key="4">
    <source>
        <dbReference type="ARBA" id="ARBA00023015"/>
    </source>
</evidence>
<dbReference type="InterPro" id="IPR006447">
    <property type="entry name" value="Myb_dom_plants"/>
</dbReference>
<dbReference type="AlphaFoldDB" id="Q2PF88"/>
<name>Q2PF88_IPONI</name>
<dbReference type="InterPro" id="IPR001005">
    <property type="entry name" value="SANT/Myb"/>
</dbReference>
<evidence type="ECO:0000256" key="3">
    <source>
        <dbReference type="ARBA" id="ARBA00022782"/>
    </source>
</evidence>
<feature type="region of interest" description="Disordered" evidence="7">
    <location>
        <begin position="1"/>
        <end position="21"/>
    </location>
</feature>
<proteinExistence type="evidence at transcript level"/>
<dbReference type="InterPro" id="IPR009057">
    <property type="entry name" value="Homeodomain-like_sf"/>
</dbReference>
<feature type="region of interest" description="Disordered" evidence="7">
    <location>
        <begin position="352"/>
        <end position="478"/>
    </location>
</feature>
<dbReference type="GeneID" id="109167478"/>
<dbReference type="InterPro" id="IPR044847">
    <property type="entry name" value="KAN_fam"/>
</dbReference>
<dbReference type="Pfam" id="PF00249">
    <property type="entry name" value="Myb_DNA-binding"/>
    <property type="match status" value="1"/>
</dbReference>
<dbReference type="GO" id="GO:0006355">
    <property type="term" value="P:regulation of DNA-templated transcription"/>
    <property type="evidence" value="ECO:0007669"/>
    <property type="project" value="InterPro"/>
</dbReference>
<evidence type="ECO:0000256" key="1">
    <source>
        <dbReference type="ARBA" id="ARBA00004123"/>
    </source>
</evidence>
<feature type="compositionally biased region" description="Polar residues" evidence="7">
    <location>
        <begin position="427"/>
        <end position="449"/>
    </location>
</feature>
<gene>
    <name evidence="9" type="primary">FE</name>
</gene>
<keyword evidence="2" id="KW-0217">Developmental protein</keyword>
<evidence type="ECO:0000256" key="2">
    <source>
        <dbReference type="ARBA" id="ARBA00022473"/>
    </source>
</evidence>
<keyword evidence="6" id="KW-0539">Nucleus</keyword>
<reference evidence="9" key="1">
    <citation type="journal article" date="2006" name="Plant Mol. Biol.">
        <title>The FEATHERED gene is required for polarity establishment in lateral organs especially flowers of the Japanese morning glory (I pomoea nil ).</title>
        <authorList>
            <person name="Iwasaki M."/>
            <person name="Nitasaka E."/>
        </authorList>
    </citation>
    <scope>NUCLEOTIDE SEQUENCE</scope>
</reference>
<protein>
    <submittedName>
        <fullName evidence="9">KANADI-like transcription factor FEATHERED</fullName>
    </submittedName>
</protein>
<dbReference type="FunFam" id="1.10.10.60:FF:000002">
    <property type="entry name" value="Myb family transcription factor"/>
    <property type="match status" value="1"/>
</dbReference>
<dbReference type="EMBL" id="AB220968">
    <property type="protein sequence ID" value="BAE73187.1"/>
    <property type="molecule type" value="mRNA"/>
</dbReference>
<evidence type="ECO:0000256" key="5">
    <source>
        <dbReference type="ARBA" id="ARBA00023163"/>
    </source>
</evidence>